<name>A0A0N0BNM3_9EURY</name>
<sequence>MDGSLHEDTVYHTRIEELVDLVGALVPLVDPEYVWSSITDGHGGYESVVPDGRPIPAHVDELSWITVVSESVAEQFGGPDRVRQTPAWRVTEFDTGHIMLVLRDHPYDPTEELTGSPDAYLLDGEDLEQEAVDDLDLADPFAALDVGEYGADVCLHRDDIARSFPNEDLRLIRVTVDEERDLRRVNTGAFVRNVVDAEADDDADLVGQMLSDIPADATDADLHVSAVLHAAVPPAFVRLDGPDDENVVTKVMGLDTDVSKIKLLVSLGRVAQQDDFTAEDLDSMEGALDTLAELDDDENIDRYIEAKLL</sequence>
<proteinExistence type="predicted"/>
<dbReference type="EMBL" id="LIUF01000004">
    <property type="protein sequence ID" value="KOX92674.1"/>
    <property type="molecule type" value="Genomic_DNA"/>
</dbReference>
<dbReference type="AlphaFoldDB" id="A0A0N0BNM3"/>
<evidence type="ECO:0000313" key="2">
    <source>
        <dbReference type="Proteomes" id="UP000037729"/>
    </source>
</evidence>
<keyword evidence="2" id="KW-1185">Reference proteome</keyword>
<comment type="caution">
    <text evidence="1">The sequence shown here is derived from an EMBL/GenBank/DDBJ whole genome shotgun (WGS) entry which is preliminary data.</text>
</comment>
<organism evidence="1 2">
    <name type="scientific">Haloarcula rubripromontorii</name>
    <dbReference type="NCBI Taxonomy" id="1705562"/>
    <lineage>
        <taxon>Archaea</taxon>
        <taxon>Methanobacteriati</taxon>
        <taxon>Methanobacteriota</taxon>
        <taxon>Stenosarchaea group</taxon>
        <taxon>Halobacteria</taxon>
        <taxon>Halobacteriales</taxon>
        <taxon>Haloarculaceae</taxon>
        <taxon>Haloarcula</taxon>
    </lineage>
</organism>
<gene>
    <name evidence="1" type="ORF">AMS69_13745</name>
</gene>
<dbReference type="STRING" id="1705562.AMS69_13745"/>
<reference evidence="1 2" key="1">
    <citation type="submission" date="2015-08" db="EMBL/GenBank/DDBJ databases">
        <title>Genomes of Isolates from Cabo Rojo, PR.</title>
        <authorList>
            <person name="Sanchez-Nieves R.L."/>
            <person name="Montalvo-Rodriguez R."/>
        </authorList>
    </citation>
    <scope>NUCLEOTIDE SEQUENCE [LARGE SCALE GENOMIC DNA]</scope>
    <source>
        <strain evidence="1 2">SL3</strain>
    </source>
</reference>
<accession>A0A0N0BNM3</accession>
<dbReference type="PATRIC" id="fig|1705562.3.peg.3343"/>
<dbReference type="Proteomes" id="UP000037729">
    <property type="component" value="Unassembled WGS sequence"/>
</dbReference>
<protein>
    <submittedName>
        <fullName evidence="1">Uncharacterized protein</fullName>
    </submittedName>
</protein>
<evidence type="ECO:0000313" key="1">
    <source>
        <dbReference type="EMBL" id="KOX92674.1"/>
    </source>
</evidence>